<comment type="subcellular location">
    <subcellularLocation>
        <location evidence="1">Membrane</location>
        <topology evidence="1">Multi-pass membrane protein</topology>
    </subcellularLocation>
</comment>
<sequence>MAKKTSKGISSILLRFFLISSSLFLLICGICLTGLGLYFLYHATGIGVDRNFLFLPASITILGVFVFGTGIVGLVCVFYQSKCLTGMFVAMTLLGIVCQVIAGAVVLALSDDLAEIAAAAIWTKVSIANNSTVDFVKENEAFYSFQSTMNCCGASGPSDYEKDTKTQCCYDNACRVVPGKGCVDFVKDVAKKYKVPYGLMMIIFGVMQISAIVSSIAWAKWKRKPLLV</sequence>
<dbReference type="Pfam" id="PF00335">
    <property type="entry name" value="Tetraspanin"/>
    <property type="match status" value="1"/>
</dbReference>
<accession>A0A0R3SWQ8</accession>
<evidence type="ECO:0000256" key="3">
    <source>
        <dbReference type="ARBA" id="ARBA00022989"/>
    </source>
</evidence>
<dbReference type="GO" id="GO:0005886">
    <property type="term" value="C:plasma membrane"/>
    <property type="evidence" value="ECO:0007669"/>
    <property type="project" value="TreeGrafter"/>
</dbReference>
<name>A0A0R3SWQ8_HYMDI</name>
<dbReference type="Gene3D" id="1.10.1450.10">
    <property type="entry name" value="Tetraspanin"/>
    <property type="match status" value="1"/>
</dbReference>
<dbReference type="InterPro" id="IPR008952">
    <property type="entry name" value="Tetraspanin_EC2_sf"/>
</dbReference>
<evidence type="ECO:0000256" key="2">
    <source>
        <dbReference type="ARBA" id="ARBA00022692"/>
    </source>
</evidence>
<dbReference type="Proteomes" id="UP000274504">
    <property type="component" value="Unassembled WGS sequence"/>
</dbReference>
<dbReference type="AlphaFoldDB" id="A0A0R3SWQ8"/>
<keyword evidence="4 5" id="KW-0472">Membrane</keyword>
<feature type="transmembrane region" description="Helical" evidence="5">
    <location>
        <begin position="53"/>
        <end position="79"/>
    </location>
</feature>
<protein>
    <submittedName>
        <fullName evidence="8">Tetraspanin</fullName>
    </submittedName>
</protein>
<dbReference type="InterPro" id="IPR018499">
    <property type="entry name" value="Tetraspanin/Peripherin"/>
</dbReference>
<dbReference type="STRING" id="6216.A0A0R3SWQ8"/>
<feature type="transmembrane region" description="Helical" evidence="5">
    <location>
        <begin position="86"/>
        <end position="109"/>
    </location>
</feature>
<reference evidence="8" key="1">
    <citation type="submission" date="2017-02" db="UniProtKB">
        <authorList>
            <consortium name="WormBaseParasite"/>
        </authorList>
    </citation>
    <scope>IDENTIFICATION</scope>
</reference>
<keyword evidence="3 5" id="KW-1133">Transmembrane helix</keyword>
<proteinExistence type="predicted"/>
<feature type="transmembrane region" description="Helical" evidence="5">
    <location>
        <begin position="197"/>
        <end position="219"/>
    </location>
</feature>
<evidence type="ECO:0000313" key="8">
    <source>
        <dbReference type="WBParaSite" id="HDID_0001013301-mRNA-1"/>
    </source>
</evidence>
<evidence type="ECO:0000256" key="1">
    <source>
        <dbReference type="ARBA" id="ARBA00004141"/>
    </source>
</evidence>
<dbReference type="OrthoDB" id="10016273at2759"/>
<reference evidence="6 7" key="2">
    <citation type="submission" date="2018-11" db="EMBL/GenBank/DDBJ databases">
        <authorList>
            <consortium name="Pathogen Informatics"/>
        </authorList>
    </citation>
    <scope>NUCLEOTIDE SEQUENCE [LARGE SCALE GENOMIC DNA]</scope>
</reference>
<feature type="transmembrane region" description="Helical" evidence="5">
    <location>
        <begin position="12"/>
        <end position="41"/>
    </location>
</feature>
<gene>
    <name evidence="6" type="ORF">HDID_LOCUS10131</name>
</gene>
<organism evidence="8">
    <name type="scientific">Hymenolepis diminuta</name>
    <name type="common">Rat tapeworm</name>
    <dbReference type="NCBI Taxonomy" id="6216"/>
    <lineage>
        <taxon>Eukaryota</taxon>
        <taxon>Metazoa</taxon>
        <taxon>Spiralia</taxon>
        <taxon>Lophotrochozoa</taxon>
        <taxon>Platyhelminthes</taxon>
        <taxon>Cestoda</taxon>
        <taxon>Eucestoda</taxon>
        <taxon>Cyclophyllidea</taxon>
        <taxon>Hymenolepididae</taxon>
        <taxon>Hymenolepis</taxon>
    </lineage>
</organism>
<evidence type="ECO:0000256" key="4">
    <source>
        <dbReference type="ARBA" id="ARBA00023136"/>
    </source>
</evidence>
<evidence type="ECO:0000256" key="5">
    <source>
        <dbReference type="SAM" id="Phobius"/>
    </source>
</evidence>
<keyword evidence="2 5" id="KW-0812">Transmembrane</keyword>
<dbReference type="SUPFAM" id="SSF48652">
    <property type="entry name" value="Tetraspanin"/>
    <property type="match status" value="1"/>
</dbReference>
<dbReference type="WBParaSite" id="HDID_0001013301-mRNA-1">
    <property type="protein sequence ID" value="HDID_0001013301-mRNA-1"/>
    <property type="gene ID" value="HDID_0001013301"/>
</dbReference>
<evidence type="ECO:0000313" key="7">
    <source>
        <dbReference type="Proteomes" id="UP000274504"/>
    </source>
</evidence>
<dbReference type="PRINTS" id="PR00259">
    <property type="entry name" value="TMFOUR"/>
</dbReference>
<dbReference type="PANTHER" id="PTHR19282:SF551">
    <property type="entry name" value="RE08073P-RELATED"/>
    <property type="match status" value="1"/>
</dbReference>
<dbReference type="EMBL" id="UYSG01011536">
    <property type="protein sequence ID" value="VDL62739.1"/>
    <property type="molecule type" value="Genomic_DNA"/>
</dbReference>
<evidence type="ECO:0000313" key="6">
    <source>
        <dbReference type="EMBL" id="VDL62739.1"/>
    </source>
</evidence>
<dbReference type="PANTHER" id="PTHR19282">
    <property type="entry name" value="TETRASPANIN"/>
    <property type="match status" value="1"/>
</dbReference>